<comment type="caution">
    <text evidence="1">The sequence shown here is derived from an EMBL/GenBank/DDBJ whole genome shotgun (WGS) entry which is preliminary data.</text>
</comment>
<proteinExistence type="predicted"/>
<dbReference type="Proteomes" id="UP001595752">
    <property type="component" value="Unassembled WGS sequence"/>
</dbReference>
<evidence type="ECO:0000313" key="2">
    <source>
        <dbReference type="Proteomes" id="UP001595752"/>
    </source>
</evidence>
<keyword evidence="2" id="KW-1185">Reference proteome</keyword>
<accession>A0ABV8B7I2</accession>
<reference evidence="2" key="1">
    <citation type="journal article" date="2019" name="Int. J. Syst. Evol. Microbiol.">
        <title>The Global Catalogue of Microorganisms (GCM) 10K type strain sequencing project: providing services to taxonomists for standard genome sequencing and annotation.</title>
        <authorList>
            <consortium name="The Broad Institute Genomics Platform"/>
            <consortium name="The Broad Institute Genome Sequencing Center for Infectious Disease"/>
            <person name="Wu L."/>
            <person name="Ma J."/>
        </authorList>
    </citation>
    <scope>NUCLEOTIDE SEQUENCE [LARGE SCALE GENOMIC DNA]</scope>
    <source>
        <strain evidence="2">CCUG 61889</strain>
    </source>
</reference>
<dbReference type="EMBL" id="JBHRZT010000068">
    <property type="protein sequence ID" value="MFC3885147.1"/>
    <property type="molecule type" value="Genomic_DNA"/>
</dbReference>
<name>A0ABV8B7I2_9BACI</name>
<gene>
    <name evidence="1" type="ORF">ACFOU2_17400</name>
</gene>
<sequence length="48" mass="5622">MRVCEVCGREEEMENQENESMMTSSLHLCENCQHDRQFHSMGNDSSEL</sequence>
<organism evidence="1 2">
    <name type="scientific">Bacillus songklensis</name>
    <dbReference type="NCBI Taxonomy" id="1069116"/>
    <lineage>
        <taxon>Bacteria</taxon>
        <taxon>Bacillati</taxon>
        <taxon>Bacillota</taxon>
        <taxon>Bacilli</taxon>
        <taxon>Bacillales</taxon>
        <taxon>Bacillaceae</taxon>
        <taxon>Bacillus</taxon>
    </lineage>
</organism>
<dbReference type="RefSeq" id="WP_377917269.1">
    <property type="nucleotide sequence ID" value="NZ_JBHRZT010000068.1"/>
</dbReference>
<protein>
    <submittedName>
        <fullName evidence="1">Uncharacterized protein</fullName>
    </submittedName>
</protein>
<evidence type="ECO:0000313" key="1">
    <source>
        <dbReference type="EMBL" id="MFC3885147.1"/>
    </source>
</evidence>